<comment type="caution">
    <text evidence="2">The sequence shown here is derived from an EMBL/GenBank/DDBJ whole genome shotgun (WGS) entry which is preliminary data.</text>
</comment>
<proteinExistence type="predicted"/>
<keyword evidence="3" id="KW-1185">Reference proteome</keyword>
<dbReference type="Pfam" id="PF02450">
    <property type="entry name" value="LCAT"/>
    <property type="match status" value="1"/>
</dbReference>
<dbReference type="GO" id="GO:0006629">
    <property type="term" value="P:lipid metabolic process"/>
    <property type="evidence" value="ECO:0007669"/>
    <property type="project" value="InterPro"/>
</dbReference>
<protein>
    <submittedName>
        <fullName evidence="2">Uncharacterized protein</fullName>
    </submittedName>
</protein>
<feature type="compositionally biased region" description="Basic and acidic residues" evidence="1">
    <location>
        <begin position="12"/>
        <end position="21"/>
    </location>
</feature>
<reference evidence="2 3" key="1">
    <citation type="journal article" date="2020" name="Mol. Plant">
        <title>The Chromosome-Based Rubber Tree Genome Provides New Insights into Spurge Genome Evolution and Rubber Biosynthesis.</title>
        <authorList>
            <person name="Liu J."/>
            <person name="Shi C."/>
            <person name="Shi C.C."/>
            <person name="Li W."/>
            <person name="Zhang Q.J."/>
            <person name="Zhang Y."/>
            <person name="Li K."/>
            <person name="Lu H.F."/>
            <person name="Shi C."/>
            <person name="Zhu S.T."/>
            <person name="Xiao Z.Y."/>
            <person name="Nan H."/>
            <person name="Yue Y."/>
            <person name="Zhu X.G."/>
            <person name="Wu Y."/>
            <person name="Hong X.N."/>
            <person name="Fan G.Y."/>
            <person name="Tong Y."/>
            <person name="Zhang D."/>
            <person name="Mao C.L."/>
            <person name="Liu Y.L."/>
            <person name="Hao S.J."/>
            <person name="Liu W.Q."/>
            <person name="Lv M.Q."/>
            <person name="Zhang H.B."/>
            <person name="Liu Y."/>
            <person name="Hu-Tang G.R."/>
            <person name="Wang J.P."/>
            <person name="Wang J.H."/>
            <person name="Sun Y.H."/>
            <person name="Ni S.B."/>
            <person name="Chen W.B."/>
            <person name="Zhang X.C."/>
            <person name="Jiao Y.N."/>
            <person name="Eichler E.E."/>
            <person name="Li G.H."/>
            <person name="Liu X."/>
            <person name="Gao L.Z."/>
        </authorList>
    </citation>
    <scope>NUCLEOTIDE SEQUENCE [LARGE SCALE GENOMIC DNA]</scope>
    <source>
        <strain evidence="3">cv. GT1</strain>
        <tissue evidence="2">Leaf</tissue>
    </source>
</reference>
<feature type="compositionally biased region" description="Polar residues" evidence="1">
    <location>
        <begin position="1"/>
        <end position="10"/>
    </location>
</feature>
<gene>
    <name evidence="2" type="ORF">GH714_015070</name>
</gene>
<organism evidence="2 3">
    <name type="scientific">Hevea brasiliensis</name>
    <name type="common">Para rubber tree</name>
    <name type="synonym">Siphonia brasiliensis</name>
    <dbReference type="NCBI Taxonomy" id="3981"/>
    <lineage>
        <taxon>Eukaryota</taxon>
        <taxon>Viridiplantae</taxon>
        <taxon>Streptophyta</taxon>
        <taxon>Embryophyta</taxon>
        <taxon>Tracheophyta</taxon>
        <taxon>Spermatophyta</taxon>
        <taxon>Magnoliopsida</taxon>
        <taxon>eudicotyledons</taxon>
        <taxon>Gunneridae</taxon>
        <taxon>Pentapetalae</taxon>
        <taxon>rosids</taxon>
        <taxon>fabids</taxon>
        <taxon>Malpighiales</taxon>
        <taxon>Euphorbiaceae</taxon>
        <taxon>Crotonoideae</taxon>
        <taxon>Micrandreae</taxon>
        <taxon>Hevea</taxon>
    </lineage>
</organism>
<name>A0A6A6LJE0_HEVBR</name>
<evidence type="ECO:0000313" key="3">
    <source>
        <dbReference type="Proteomes" id="UP000467840"/>
    </source>
</evidence>
<evidence type="ECO:0000313" key="2">
    <source>
        <dbReference type="EMBL" id="KAF2300667.1"/>
    </source>
</evidence>
<evidence type="ECO:0000256" key="1">
    <source>
        <dbReference type="SAM" id="MobiDB-lite"/>
    </source>
</evidence>
<dbReference type="GO" id="GO:0008374">
    <property type="term" value="F:O-acyltransferase activity"/>
    <property type="evidence" value="ECO:0007669"/>
    <property type="project" value="InterPro"/>
</dbReference>
<dbReference type="AlphaFoldDB" id="A0A6A6LJE0"/>
<feature type="region of interest" description="Disordered" evidence="1">
    <location>
        <begin position="1"/>
        <end position="21"/>
    </location>
</feature>
<sequence>MMQRAESQFSHEIADDLDPKLPDAPDMEIYCSYGVGVPTERSYVLKVPQLIGARAFHSVLTPQLMEKRVVA</sequence>
<dbReference type="Proteomes" id="UP000467840">
    <property type="component" value="Chromosome 4"/>
</dbReference>
<dbReference type="InterPro" id="IPR003386">
    <property type="entry name" value="LACT/PDAT_acylTrfase"/>
</dbReference>
<dbReference type="EMBL" id="JAAGAX010000010">
    <property type="protein sequence ID" value="KAF2300667.1"/>
    <property type="molecule type" value="Genomic_DNA"/>
</dbReference>
<accession>A0A6A6LJE0</accession>